<dbReference type="CDD" id="cd16343">
    <property type="entry name" value="LMWPTP"/>
    <property type="match status" value="1"/>
</dbReference>
<dbReference type="EMBL" id="CP018799">
    <property type="protein sequence ID" value="ATX78500.1"/>
    <property type="molecule type" value="Genomic_DNA"/>
</dbReference>
<dbReference type="InterPro" id="IPR017867">
    <property type="entry name" value="Tyr_phospatase_low_mol_wt"/>
</dbReference>
<sequence length="159" mass="17775">MAENHKEKVLFVCLGNICRSPLAEVVVRGVAAQRGLNRYHFESAGTGDWHVGGPADPRSAAKAKEKGLDLSRHRAQQVTARNCQQWDWMIAMDSDNRANLLRLGVPESRILMMRQFEVETGHAPDVPDPYYGGPDGFEDAYLMLVANAEKLLNHLESFK</sequence>
<evidence type="ECO:0000256" key="3">
    <source>
        <dbReference type="ARBA" id="ARBA00022801"/>
    </source>
</evidence>
<keyword evidence="3 7" id="KW-0378">Hydrolase</keyword>
<feature type="active site" description="Nucleophile" evidence="5">
    <location>
        <position position="13"/>
    </location>
</feature>
<dbReference type="InterPro" id="IPR050438">
    <property type="entry name" value="LMW_PTPase"/>
</dbReference>
<feature type="active site" evidence="5">
    <location>
        <position position="19"/>
    </location>
</feature>
<feature type="active site" description="Proton donor" evidence="5">
    <location>
        <position position="128"/>
    </location>
</feature>
<gene>
    <name evidence="7" type="ORF">Ga0123461_0047</name>
</gene>
<dbReference type="SUPFAM" id="SSF52788">
    <property type="entry name" value="Phosphotyrosine protein phosphatases I"/>
    <property type="match status" value="1"/>
</dbReference>
<evidence type="ECO:0000256" key="2">
    <source>
        <dbReference type="ARBA" id="ARBA00013064"/>
    </source>
</evidence>
<evidence type="ECO:0000256" key="1">
    <source>
        <dbReference type="ARBA" id="ARBA00011063"/>
    </source>
</evidence>
<dbReference type="EC" id="3.1.3.48" evidence="2"/>
<dbReference type="Gene3D" id="3.40.50.2300">
    <property type="match status" value="1"/>
</dbReference>
<keyword evidence="4" id="KW-0904">Protein phosphatase</keyword>
<dbReference type="PANTHER" id="PTHR11717">
    <property type="entry name" value="LOW MOLECULAR WEIGHT PROTEIN TYROSINE PHOSPHATASE"/>
    <property type="match status" value="1"/>
</dbReference>
<dbReference type="GO" id="GO:0004725">
    <property type="term" value="F:protein tyrosine phosphatase activity"/>
    <property type="evidence" value="ECO:0007669"/>
    <property type="project" value="UniProtKB-EC"/>
</dbReference>
<dbReference type="KEGG" id="maes:Ga0123461_0047"/>
<dbReference type="Proteomes" id="UP000231701">
    <property type="component" value="Chromosome"/>
</dbReference>
<reference evidence="7 8" key="1">
    <citation type="submission" date="2016-12" db="EMBL/GenBank/DDBJ databases">
        <title>Isolation and genomic insights into novel planktonic Zetaproteobacteria from stratified waters of the Chesapeake Bay.</title>
        <authorList>
            <person name="McAllister S.M."/>
            <person name="Kato S."/>
            <person name="Chan C.S."/>
            <person name="Chiu B.K."/>
            <person name="Field E.K."/>
        </authorList>
    </citation>
    <scope>NUCLEOTIDE SEQUENCE [LARGE SCALE GENOMIC DNA]</scope>
    <source>
        <strain evidence="7 8">CP-5</strain>
    </source>
</reference>
<evidence type="ECO:0000256" key="4">
    <source>
        <dbReference type="ARBA" id="ARBA00022912"/>
    </source>
</evidence>
<dbReference type="OrthoDB" id="5296843at2"/>
<dbReference type="Pfam" id="PF01451">
    <property type="entry name" value="LMWPc"/>
    <property type="match status" value="1"/>
</dbReference>
<dbReference type="PANTHER" id="PTHR11717:SF7">
    <property type="entry name" value="LOW MOLECULAR WEIGHT PHOSPHOTYROSINE PROTEIN PHOSPHATASE"/>
    <property type="match status" value="1"/>
</dbReference>
<comment type="similarity">
    <text evidence="1">Belongs to the low molecular weight phosphotyrosine protein phosphatase family.</text>
</comment>
<dbReference type="SMART" id="SM00226">
    <property type="entry name" value="LMWPc"/>
    <property type="match status" value="1"/>
</dbReference>
<evidence type="ECO:0000313" key="8">
    <source>
        <dbReference type="Proteomes" id="UP000231701"/>
    </source>
</evidence>
<dbReference type="AlphaFoldDB" id="A0A2K8KUT4"/>
<keyword evidence="8" id="KW-1185">Reference proteome</keyword>
<dbReference type="InterPro" id="IPR036196">
    <property type="entry name" value="Ptyr_pPase_sf"/>
</dbReference>
<dbReference type="RefSeq" id="WP_100276503.1">
    <property type="nucleotide sequence ID" value="NZ_CP018799.1"/>
</dbReference>
<accession>A0A2K8KUT4</accession>
<name>A0A2K8KUT4_MARES</name>
<organism evidence="7 8">
    <name type="scientific">Mariprofundus aestuarium</name>
    <dbReference type="NCBI Taxonomy" id="1921086"/>
    <lineage>
        <taxon>Bacteria</taxon>
        <taxon>Pseudomonadati</taxon>
        <taxon>Pseudomonadota</taxon>
        <taxon>Candidatius Mariprofundia</taxon>
        <taxon>Mariprofundales</taxon>
        <taxon>Mariprofundaceae</taxon>
        <taxon>Mariprofundus</taxon>
    </lineage>
</organism>
<dbReference type="InterPro" id="IPR023485">
    <property type="entry name" value="Ptyr_pPase"/>
</dbReference>
<dbReference type="PRINTS" id="PR00719">
    <property type="entry name" value="LMWPTPASE"/>
</dbReference>
<evidence type="ECO:0000256" key="5">
    <source>
        <dbReference type="PIRSR" id="PIRSR617867-1"/>
    </source>
</evidence>
<feature type="domain" description="Phosphotyrosine protein phosphatase I" evidence="6">
    <location>
        <begin position="7"/>
        <end position="154"/>
    </location>
</feature>
<proteinExistence type="inferred from homology"/>
<evidence type="ECO:0000313" key="7">
    <source>
        <dbReference type="EMBL" id="ATX78500.1"/>
    </source>
</evidence>
<evidence type="ECO:0000259" key="6">
    <source>
        <dbReference type="SMART" id="SM00226"/>
    </source>
</evidence>
<protein>
    <recommendedName>
        <fullName evidence="2">protein-tyrosine-phosphatase</fullName>
        <ecNumber evidence="2">3.1.3.48</ecNumber>
    </recommendedName>
</protein>